<organism evidence="1">
    <name type="scientific">uncultured Caudovirales phage</name>
    <dbReference type="NCBI Taxonomy" id="2100421"/>
    <lineage>
        <taxon>Viruses</taxon>
        <taxon>Duplodnaviria</taxon>
        <taxon>Heunggongvirae</taxon>
        <taxon>Uroviricota</taxon>
        <taxon>Caudoviricetes</taxon>
        <taxon>Peduoviridae</taxon>
        <taxon>Maltschvirus</taxon>
        <taxon>Maltschvirus maltsch</taxon>
    </lineage>
</organism>
<proteinExistence type="predicted"/>
<accession>A0A6J5Q287</accession>
<sequence length="419" mass="47205">MHNFYGVRNKVDNFRKGLFLDPYDQPTYLTFALDFRFESVNGVTNDFLWTSPLFEKGGVANTNSAQTYLGSNGYKDKEQGLSKFKSILEYLTFNAPWYFQSIQGIEKLWTNATDIKNAYKGNEAILTIETLEAIDLRITELANLYRSSIYDKVYMRELVPDNLRWFCMDIYIAEARNIRYNPSGPFSNMTSAIGVDTSGLNRALTNAGAGLGSLLKNQQLDQSNPMKQFGYLKFKCRQCEFDFSNSFPGGDTMHVSTDKIKDTTGNKFKIKVGYFEEESKYHDSTEIADDHTKNAQKNPWSAMNLAANAQTRLNGASDLPFVGGFVDSGSDTVQENLKLIGGLINPALGAAFSRPPIKPIGDLYAGNNPYDFDDNGNRTNFPRDKMKNQSLFAKNLSDSKLFPDKFPNNEGKRNLGRIY</sequence>
<protein>
    <submittedName>
        <fullName evidence="1">Uncharacterized protein</fullName>
    </submittedName>
</protein>
<evidence type="ECO:0000313" key="1">
    <source>
        <dbReference type="EMBL" id="CAB4175568.1"/>
    </source>
</evidence>
<name>A0A6J5Q287_9CAUD</name>
<gene>
    <name evidence="1" type="ORF">UFOVP972_255</name>
</gene>
<dbReference type="EMBL" id="LR796923">
    <property type="protein sequence ID" value="CAB4175568.1"/>
    <property type="molecule type" value="Genomic_DNA"/>
</dbReference>
<reference evidence="1" key="1">
    <citation type="submission" date="2020-05" db="EMBL/GenBank/DDBJ databases">
        <authorList>
            <person name="Chiriac C."/>
            <person name="Salcher M."/>
            <person name="Ghai R."/>
            <person name="Kavagutti S V."/>
        </authorList>
    </citation>
    <scope>NUCLEOTIDE SEQUENCE</scope>
</reference>